<dbReference type="EC" id="2.3.1.37" evidence="5 16"/>
<comment type="catalytic activity">
    <reaction evidence="14 16">
        <text>succinyl-CoA + glycine + H(+) = 5-aminolevulinate + CO2 + CoA</text>
        <dbReference type="Rhea" id="RHEA:12921"/>
        <dbReference type="ChEBI" id="CHEBI:15378"/>
        <dbReference type="ChEBI" id="CHEBI:16526"/>
        <dbReference type="ChEBI" id="CHEBI:57287"/>
        <dbReference type="ChEBI" id="CHEBI:57292"/>
        <dbReference type="ChEBI" id="CHEBI:57305"/>
        <dbReference type="ChEBI" id="CHEBI:356416"/>
        <dbReference type="EC" id="2.3.1.37"/>
    </reaction>
</comment>
<comment type="cofactor">
    <cofactor evidence="1 15">
        <name>pyridoxal 5'-phosphate</name>
        <dbReference type="ChEBI" id="CHEBI:597326"/>
    </cofactor>
</comment>
<comment type="pathway">
    <text evidence="2 16">Porphyrin-containing compound metabolism; protoporphyrin-IX biosynthesis; 5-aminolevulinate from glycine: step 1/1.</text>
</comment>
<keyword evidence="10 16" id="KW-0012">Acyltransferase</keyword>
<evidence type="ECO:0000259" key="17">
    <source>
        <dbReference type="Pfam" id="PF00155"/>
    </source>
</evidence>
<name>A0A098EE84_ANAPH</name>
<dbReference type="Proteomes" id="UP000055047">
    <property type="component" value="Unassembled WGS sequence"/>
</dbReference>
<dbReference type="PANTHER" id="PTHR13693:SF102">
    <property type="entry name" value="2-AMINO-3-KETOBUTYRATE COENZYME A LIGASE, MITOCHONDRIAL"/>
    <property type="match status" value="1"/>
</dbReference>
<evidence type="ECO:0000256" key="1">
    <source>
        <dbReference type="ARBA" id="ARBA00001933"/>
    </source>
</evidence>
<evidence type="ECO:0000256" key="16">
    <source>
        <dbReference type="RuleBase" id="RU910713"/>
    </source>
</evidence>
<dbReference type="GO" id="GO:0030170">
    <property type="term" value="F:pyridoxal phosphate binding"/>
    <property type="evidence" value="ECO:0007669"/>
    <property type="project" value="UniProtKB-UniRule"/>
</dbReference>
<evidence type="ECO:0000256" key="11">
    <source>
        <dbReference type="ARBA" id="ARBA00031691"/>
    </source>
</evidence>
<dbReference type="InterPro" id="IPR010961">
    <property type="entry name" value="4pyrrol_synth_NH2levulA_synth"/>
</dbReference>
<organism evidence="18 19">
    <name type="scientific">Anaplasma phagocytophilum</name>
    <name type="common">Ehrlichia phagocytophila</name>
    <dbReference type="NCBI Taxonomy" id="948"/>
    <lineage>
        <taxon>Bacteria</taxon>
        <taxon>Pseudomonadati</taxon>
        <taxon>Pseudomonadota</taxon>
        <taxon>Alphaproteobacteria</taxon>
        <taxon>Rickettsiales</taxon>
        <taxon>Anaplasmataceae</taxon>
        <taxon>Anaplasma</taxon>
        <taxon>phagocytophilum group</taxon>
    </lineage>
</organism>
<evidence type="ECO:0000256" key="2">
    <source>
        <dbReference type="ARBA" id="ARBA00005029"/>
    </source>
</evidence>
<dbReference type="SUPFAM" id="SSF53383">
    <property type="entry name" value="PLP-dependent transferases"/>
    <property type="match status" value="1"/>
</dbReference>
<feature type="domain" description="Aminotransferase class I/classII large" evidence="17">
    <location>
        <begin position="46"/>
        <end position="385"/>
    </location>
</feature>
<accession>A0A098EE84</accession>
<evidence type="ECO:0000256" key="4">
    <source>
        <dbReference type="ARBA" id="ARBA00011738"/>
    </source>
</evidence>
<dbReference type="GO" id="GO:0006782">
    <property type="term" value="P:protoporphyrinogen IX biosynthetic process"/>
    <property type="evidence" value="ECO:0007669"/>
    <property type="project" value="UniProtKB-UniRule"/>
</dbReference>
<dbReference type="RefSeq" id="WP_060757668.1">
    <property type="nucleotide sequence ID" value="NZ_CCXQ01000041.1"/>
</dbReference>
<dbReference type="InterPro" id="IPR001917">
    <property type="entry name" value="Aminotrans_II_pyridoxalP_BS"/>
</dbReference>
<dbReference type="PANTHER" id="PTHR13693">
    <property type="entry name" value="CLASS II AMINOTRANSFERASE/8-AMINO-7-OXONONANOATE SYNTHASE"/>
    <property type="match status" value="1"/>
</dbReference>
<evidence type="ECO:0000256" key="6">
    <source>
        <dbReference type="ARBA" id="ARBA00017999"/>
    </source>
</evidence>
<evidence type="ECO:0000256" key="15">
    <source>
        <dbReference type="RuleBase" id="RU003693"/>
    </source>
</evidence>
<evidence type="ECO:0000256" key="14">
    <source>
        <dbReference type="ARBA" id="ARBA00047654"/>
    </source>
</evidence>
<dbReference type="PROSITE" id="PS00599">
    <property type="entry name" value="AA_TRANSFER_CLASS_2"/>
    <property type="match status" value="1"/>
</dbReference>
<dbReference type="UniPathway" id="UPA00251">
    <property type="reaction ID" value="UER00375"/>
</dbReference>
<proteinExistence type="inferred from homology"/>
<evidence type="ECO:0000313" key="18">
    <source>
        <dbReference type="EMBL" id="CEG20603.1"/>
    </source>
</evidence>
<evidence type="ECO:0000313" key="19">
    <source>
        <dbReference type="Proteomes" id="UP000055047"/>
    </source>
</evidence>
<evidence type="ECO:0000256" key="5">
    <source>
        <dbReference type="ARBA" id="ARBA00013257"/>
    </source>
</evidence>
<gene>
    <name evidence="18" type="primary">hemA</name>
    <name evidence="18" type="ORF">ANAPHAGO_00360</name>
</gene>
<comment type="subunit">
    <text evidence="4">Homodimer.</text>
</comment>
<reference evidence="18 19" key="1">
    <citation type="submission" date="2014-09" db="EMBL/GenBank/DDBJ databases">
        <authorList>
            <person name="Loux Valentin"/>
            <person name="Dugat Thibaut"/>
        </authorList>
    </citation>
    <scope>NUCLEOTIDE SEQUENCE [LARGE SCALE GENOMIC DNA]</scope>
    <source>
        <strain evidence="18 19">BOV-10_179</strain>
    </source>
</reference>
<comment type="similarity">
    <text evidence="3 15">Belongs to the class-II pyridoxal-phosphate-dependent aminotransferase family.</text>
</comment>
<protein>
    <recommendedName>
        <fullName evidence="6 16">5-aminolevulinate synthase</fullName>
        <ecNumber evidence="5 16">2.3.1.37</ecNumber>
    </recommendedName>
    <alternativeName>
        <fullName evidence="11 16">5-aminolevulinic acid synthase</fullName>
    </alternativeName>
    <alternativeName>
        <fullName evidence="12 16">Delta-ALA synthase</fullName>
    </alternativeName>
    <alternativeName>
        <fullName evidence="13 16">Delta-aminolevulinate synthase</fullName>
    </alternativeName>
</protein>
<dbReference type="NCBIfam" id="TIGR01821">
    <property type="entry name" value="5aminolev_synth"/>
    <property type="match status" value="1"/>
</dbReference>
<evidence type="ECO:0000256" key="13">
    <source>
        <dbReference type="ARBA" id="ARBA00032773"/>
    </source>
</evidence>
<dbReference type="InterPro" id="IPR015421">
    <property type="entry name" value="PyrdxlP-dep_Trfase_major"/>
</dbReference>
<dbReference type="EMBL" id="CCXQ01000041">
    <property type="protein sequence ID" value="CEG20603.1"/>
    <property type="molecule type" value="Genomic_DNA"/>
</dbReference>
<dbReference type="Pfam" id="PF00155">
    <property type="entry name" value="Aminotran_1_2"/>
    <property type="match status" value="1"/>
</dbReference>
<evidence type="ECO:0000256" key="12">
    <source>
        <dbReference type="ARBA" id="ARBA00031945"/>
    </source>
</evidence>
<keyword evidence="7 16" id="KW-0808">Transferase</keyword>
<dbReference type="InterPro" id="IPR004839">
    <property type="entry name" value="Aminotransferase_I/II_large"/>
</dbReference>
<sequence length="414" mass="45615">MIDYEEVFRERINGIKEEGRYREFTGFRRVPGRFPYAIECQTERVVTLWCSNDYLGMSQHESVLSAARNLNVNVGAGGTRNISGTTEEVIELERSLADLHNKPAALAFVCGYVANQTSISTILATIPDVVVFSDEKNHSSMIEGIRAGNRVKHIFRHNDVEHLESLLKAAGASPKIILFESVYSMDGDIAPIKEICDLASKYNAITYLDEVHAVGLYGTRGGGISEMEGLADRISVIQGTLSKAFGVMGGYVAASKSLVDVIRSFAPGFIFTTAISPLIAASARASVEHLKNSNIEREKHREVIAKVKSALLQAGIEFLMTDTHIIPVIIGDATICKQVSQALLRDHGIYIQSINYPTVPLGTERLRITPTPYHTDEMIDHLVKGLQEVFSRFSVPTGRSYAYFEALGKSKESR</sequence>
<evidence type="ECO:0000256" key="3">
    <source>
        <dbReference type="ARBA" id="ARBA00008392"/>
    </source>
</evidence>
<dbReference type="InterPro" id="IPR015422">
    <property type="entry name" value="PyrdxlP-dep_Trfase_small"/>
</dbReference>
<dbReference type="GO" id="GO:0003870">
    <property type="term" value="F:5-aminolevulinate synthase activity"/>
    <property type="evidence" value="ECO:0007669"/>
    <property type="project" value="UniProtKB-EC"/>
</dbReference>
<keyword evidence="8 15" id="KW-0663">Pyridoxal phosphate</keyword>
<evidence type="ECO:0000256" key="7">
    <source>
        <dbReference type="ARBA" id="ARBA00022679"/>
    </source>
</evidence>
<evidence type="ECO:0000256" key="9">
    <source>
        <dbReference type="ARBA" id="ARBA00023133"/>
    </source>
</evidence>
<evidence type="ECO:0000256" key="8">
    <source>
        <dbReference type="ARBA" id="ARBA00022898"/>
    </source>
</evidence>
<keyword evidence="9 16" id="KW-0350">Heme biosynthesis</keyword>
<dbReference type="CDD" id="cd06454">
    <property type="entry name" value="KBL_like"/>
    <property type="match status" value="1"/>
</dbReference>
<dbReference type="FunFam" id="3.40.640.10:FF:000006">
    <property type="entry name" value="5-aminolevulinate synthase, mitochondrial"/>
    <property type="match status" value="1"/>
</dbReference>
<dbReference type="AlphaFoldDB" id="A0A098EE84"/>
<dbReference type="InterPro" id="IPR050087">
    <property type="entry name" value="AON_synthase_class-II"/>
</dbReference>
<evidence type="ECO:0000256" key="10">
    <source>
        <dbReference type="ARBA" id="ARBA00023315"/>
    </source>
</evidence>
<dbReference type="InterPro" id="IPR015424">
    <property type="entry name" value="PyrdxlP-dep_Trfase"/>
</dbReference>
<dbReference type="Gene3D" id="3.90.1150.10">
    <property type="entry name" value="Aspartate Aminotransferase, domain 1"/>
    <property type="match status" value="1"/>
</dbReference>
<dbReference type="Gene3D" id="3.40.640.10">
    <property type="entry name" value="Type I PLP-dependent aspartate aminotransferase-like (Major domain)"/>
    <property type="match status" value="1"/>
</dbReference>